<gene>
    <name evidence="3" type="ORF">BZG36_00448</name>
</gene>
<dbReference type="InterPro" id="IPR020471">
    <property type="entry name" value="AKR"/>
</dbReference>
<dbReference type="Proteomes" id="UP000242875">
    <property type="component" value="Unassembled WGS sequence"/>
</dbReference>
<dbReference type="PANTHER" id="PTHR42686:SF1">
    <property type="entry name" value="GH17980P-RELATED"/>
    <property type="match status" value="1"/>
</dbReference>
<dbReference type="OrthoDB" id="48988at2759"/>
<proteinExistence type="predicted"/>
<dbReference type="CDD" id="cd19099">
    <property type="entry name" value="AKR_unchar"/>
    <property type="match status" value="1"/>
</dbReference>
<evidence type="ECO:0000313" key="4">
    <source>
        <dbReference type="Proteomes" id="UP000242875"/>
    </source>
</evidence>
<protein>
    <recommendedName>
        <fullName evidence="2">NADP-dependent oxidoreductase domain-containing protein</fullName>
    </recommendedName>
</protein>
<dbReference type="PANTHER" id="PTHR42686">
    <property type="entry name" value="GH17980P-RELATED"/>
    <property type="match status" value="1"/>
</dbReference>
<feature type="domain" description="NADP-dependent oxidoreductase" evidence="2">
    <location>
        <begin position="48"/>
        <end position="258"/>
    </location>
</feature>
<dbReference type="InterPro" id="IPR036812">
    <property type="entry name" value="NAD(P)_OxRdtase_dom_sf"/>
</dbReference>
<evidence type="ECO:0000313" key="3">
    <source>
        <dbReference type="EMBL" id="OZJ06609.1"/>
    </source>
</evidence>
<feature type="coiled-coil region" evidence="1">
    <location>
        <begin position="303"/>
        <end position="376"/>
    </location>
</feature>
<dbReference type="EMBL" id="MVBO01000002">
    <property type="protein sequence ID" value="OZJ06609.1"/>
    <property type="molecule type" value="Genomic_DNA"/>
</dbReference>
<keyword evidence="4" id="KW-1185">Reference proteome</keyword>
<dbReference type="GO" id="GO:0016491">
    <property type="term" value="F:oxidoreductase activity"/>
    <property type="evidence" value="ECO:0007669"/>
    <property type="project" value="InterPro"/>
</dbReference>
<dbReference type="AlphaFoldDB" id="A0A261Y7N6"/>
<dbReference type="Pfam" id="PF00248">
    <property type="entry name" value="Aldo_ket_red"/>
    <property type="match status" value="1"/>
</dbReference>
<comment type="caution">
    <text evidence="3">The sequence shown here is derived from an EMBL/GenBank/DDBJ whole genome shotgun (WGS) entry which is preliminary data.</text>
</comment>
<sequence length="493" mass="55087">MALFGKRSYSTLVRLEGRATKEATAKFHEGAEGLPTAVIPKLGLTVSRIGVGGYRLNEASSDHFAAVSMALQKKVNVIDTSAHFEQGASERVIGSAIRSELENTTLKREDIVLISKAGYLTQTERRRLGLTDLEHVRINDDSAHSINPKFLESELNASLHRLGVESLDIFMINSPERMLSARNRGFSHKQLYQELARTFEFLHTEVKKGRISGFGITSNSIANPHAEDHISLSEITNAVSKAHLEHFVAVQAPYNVFERTLIDGVDGSGYTDYWETMKSLDLYQLTNRPLNAIHDGIIRTLANSSKEIDADEVDRRLEQLKNSFEKVTSLESDVSTDPENHFAAKHYLERQLLPAVDKDLRDLEEYANRVEEEQDRANFLVWKAQYEDSIHKLIQHLLAYAHLDTLRKNNDLDRVLGAVCPRLSQGADEANSPLSVKALRVALAQPQIGTVLTGMRTNAYVDDAILAAQLTAQSNTQLDDEDRETIAQCPMLN</sequence>
<dbReference type="SUPFAM" id="SSF51430">
    <property type="entry name" value="NAD(P)-linked oxidoreductase"/>
    <property type="match status" value="1"/>
</dbReference>
<evidence type="ECO:0000256" key="1">
    <source>
        <dbReference type="SAM" id="Coils"/>
    </source>
</evidence>
<keyword evidence="1" id="KW-0175">Coiled coil</keyword>
<name>A0A261Y7N6_9FUNG</name>
<organism evidence="3 4">
    <name type="scientific">Bifiguratus adelaidae</name>
    <dbReference type="NCBI Taxonomy" id="1938954"/>
    <lineage>
        <taxon>Eukaryota</taxon>
        <taxon>Fungi</taxon>
        <taxon>Fungi incertae sedis</taxon>
        <taxon>Mucoromycota</taxon>
        <taxon>Mucoromycotina</taxon>
        <taxon>Endogonomycetes</taxon>
        <taxon>Endogonales</taxon>
        <taxon>Endogonales incertae sedis</taxon>
        <taxon>Bifiguratus</taxon>
    </lineage>
</organism>
<reference evidence="3 4" key="1">
    <citation type="journal article" date="2017" name="Mycologia">
        <title>Bifiguratus adelaidae, gen. et sp. nov., a new member of Mucoromycotina in endophytic and soil-dwelling habitats.</title>
        <authorList>
            <person name="Torres-Cruz T.J."/>
            <person name="Billingsley Tobias T.L."/>
            <person name="Almatruk M."/>
            <person name="Hesse C."/>
            <person name="Kuske C.R."/>
            <person name="Desiro A."/>
            <person name="Benucci G.M."/>
            <person name="Bonito G."/>
            <person name="Stajich J.E."/>
            <person name="Dunlap C."/>
            <person name="Arnold A.E."/>
            <person name="Porras-Alfaro A."/>
        </authorList>
    </citation>
    <scope>NUCLEOTIDE SEQUENCE [LARGE SCALE GENOMIC DNA]</scope>
    <source>
        <strain evidence="3 4">AZ0501</strain>
    </source>
</reference>
<dbReference type="Gene3D" id="3.20.20.100">
    <property type="entry name" value="NADP-dependent oxidoreductase domain"/>
    <property type="match status" value="1"/>
</dbReference>
<dbReference type="GO" id="GO:0005829">
    <property type="term" value="C:cytosol"/>
    <property type="evidence" value="ECO:0007669"/>
    <property type="project" value="TreeGrafter"/>
</dbReference>
<dbReference type="InterPro" id="IPR023210">
    <property type="entry name" value="NADP_OxRdtase_dom"/>
</dbReference>
<evidence type="ECO:0000259" key="2">
    <source>
        <dbReference type="Pfam" id="PF00248"/>
    </source>
</evidence>
<accession>A0A261Y7N6</accession>